<accession>A0ABU7PIG3</accession>
<evidence type="ECO:0000313" key="2">
    <source>
        <dbReference type="Proteomes" id="UP001344658"/>
    </source>
</evidence>
<proteinExistence type="predicted"/>
<dbReference type="RefSeq" id="WP_330798417.1">
    <property type="nucleotide sequence ID" value="NZ_JAZEWV010000024.1"/>
</dbReference>
<name>A0ABU7PIG3_9ACTN</name>
<keyword evidence="2" id="KW-1185">Reference proteome</keyword>
<evidence type="ECO:0000313" key="1">
    <source>
        <dbReference type="EMBL" id="MEE4545089.1"/>
    </source>
</evidence>
<organism evidence="1 2">
    <name type="scientific">Actinacidiphila polyblastidii</name>
    <dbReference type="NCBI Taxonomy" id="3110430"/>
    <lineage>
        <taxon>Bacteria</taxon>
        <taxon>Bacillati</taxon>
        <taxon>Actinomycetota</taxon>
        <taxon>Actinomycetes</taxon>
        <taxon>Kitasatosporales</taxon>
        <taxon>Streptomycetaceae</taxon>
        <taxon>Actinacidiphila</taxon>
    </lineage>
</organism>
<reference evidence="1 2" key="1">
    <citation type="submission" date="2023-12" db="EMBL/GenBank/DDBJ databases">
        <title>Streptomyces sp. V4-01.</title>
        <authorList>
            <person name="Somphong A."/>
            <person name="Phongsopitanun W."/>
        </authorList>
    </citation>
    <scope>NUCLEOTIDE SEQUENCE [LARGE SCALE GENOMIC DNA]</scope>
    <source>
        <strain evidence="1 2">V4-01</strain>
    </source>
</reference>
<gene>
    <name evidence="1" type="ORF">V2S66_24365</name>
</gene>
<dbReference type="Proteomes" id="UP001344658">
    <property type="component" value="Unassembled WGS sequence"/>
</dbReference>
<comment type="caution">
    <text evidence="1">The sequence shown here is derived from an EMBL/GenBank/DDBJ whole genome shotgun (WGS) entry which is preliminary data.</text>
</comment>
<dbReference type="EMBL" id="JAZEWV010000024">
    <property type="protein sequence ID" value="MEE4545089.1"/>
    <property type="molecule type" value="Genomic_DNA"/>
</dbReference>
<sequence>MSEPGSFPTFCHISQYGQLGYENLHRMLAVSSPLNVWAPSSVELASGRWPISVGQLLRYVEQGHLRIIARREWLTDRRKRDDHPWEGARWCPPVDDALKAIFENDESEPDPRRRRVLAAREEDGARWAREYVDSHPGEVDRWYRIGHGSRAGDRIPAGTHEAVQRLPDDRRKVACAVLRDAYNHGQAIIDADAECPVLLAPSDARFLKIISSIPADGGPTARIGEQRRLARTHHNLGTLTRTLVEDLGRLEPRRADLADFIGHEGHTMLVAWFAALAEEVKREDPRRVDEKASRALRDGLAGGRFDGFSTAGLGRRLAPTLDFATAAVGVSTAALGVALSQDTLGVLGMLTCAYDVGNGLGKRLGWIPAQFDGPQWPFLYMYGKQATQRRRREVLQRLDVGEAGRD</sequence>
<protein>
    <submittedName>
        <fullName evidence="1">Uncharacterized protein</fullName>
    </submittedName>
</protein>